<organism evidence="3 4">
    <name type="scientific">Emergomyces africanus</name>
    <dbReference type="NCBI Taxonomy" id="1955775"/>
    <lineage>
        <taxon>Eukaryota</taxon>
        <taxon>Fungi</taxon>
        <taxon>Dikarya</taxon>
        <taxon>Ascomycota</taxon>
        <taxon>Pezizomycotina</taxon>
        <taxon>Eurotiomycetes</taxon>
        <taxon>Eurotiomycetidae</taxon>
        <taxon>Onygenales</taxon>
        <taxon>Ajellomycetaceae</taxon>
        <taxon>Emergomyces</taxon>
    </lineage>
</organism>
<evidence type="ECO:0000313" key="4">
    <source>
        <dbReference type="Proteomes" id="UP000091918"/>
    </source>
</evidence>
<feature type="region of interest" description="Disordered" evidence="1">
    <location>
        <begin position="152"/>
        <end position="173"/>
    </location>
</feature>
<dbReference type="EMBL" id="LGUA01000400">
    <property type="protein sequence ID" value="OAX81824.1"/>
    <property type="molecule type" value="Genomic_DNA"/>
</dbReference>
<dbReference type="OrthoDB" id="25129at2759"/>
<evidence type="ECO:0000259" key="2">
    <source>
        <dbReference type="Pfam" id="PF01636"/>
    </source>
</evidence>
<accession>A0A1B7NYH8</accession>
<keyword evidence="4" id="KW-1185">Reference proteome</keyword>
<dbReference type="Gene3D" id="3.30.200.20">
    <property type="entry name" value="Phosphorylase Kinase, domain 1"/>
    <property type="match status" value="1"/>
</dbReference>
<evidence type="ECO:0000313" key="3">
    <source>
        <dbReference type="EMBL" id="OAX81824.1"/>
    </source>
</evidence>
<dbReference type="InterPro" id="IPR011009">
    <property type="entry name" value="Kinase-like_dom_sf"/>
</dbReference>
<protein>
    <recommendedName>
        <fullName evidence="2">Aminoglycoside phosphotransferase domain-containing protein</fullName>
    </recommendedName>
</protein>
<dbReference type="Gene3D" id="3.90.1200.10">
    <property type="match status" value="1"/>
</dbReference>
<comment type="caution">
    <text evidence="3">The sequence shown here is derived from an EMBL/GenBank/DDBJ whole genome shotgun (WGS) entry which is preliminary data.</text>
</comment>
<dbReference type="Proteomes" id="UP000091918">
    <property type="component" value="Unassembled WGS sequence"/>
</dbReference>
<name>A0A1B7NYH8_9EURO</name>
<feature type="domain" description="Aminoglycoside phosphotransferase" evidence="2">
    <location>
        <begin position="236"/>
        <end position="373"/>
    </location>
</feature>
<dbReference type="InterPro" id="IPR002575">
    <property type="entry name" value="Aminoglycoside_PTrfase"/>
</dbReference>
<sequence length="482" mass="52832">MSLSTTTTTTTTTTTSSSSSSSSSTRIGTATAQAAPLTSSTAAGGLTSASSVARYLKRTPFAARDVQRIQLGSTNFTYRLFLEKPYGENAVRTAILKYAASHTADESAVEFSADRQIYEARAMTRIPWNLLMVVPPPLPLSLPLPLPGGNTSTATTATTATTTTTNNNNNNSTERWRTLTSTKLRVPELYMEDANSHVIIMEDGTPRPGSDEVWQERAHSARIFFEEVPPSHQKYETAGVIGLLLGSFLARLHNWGSSQENTALALASFAGNNSAKDLTIRETFTDFFASVEQTGFLVPEALRAELESRLNGLEELVRNNLETVVMGDFWPGNILLSFTDKAELDRLSVIDWEFTMLAPAFLDVGNFIGEVFLIHYFESNDAVYIVLLEAFINAYRSLVQALDPEKILAYAGAHIMLALPRRIESVKSRATRENSGPMVEQVLKFITDPKLATQKSDGGGETSDVFEGVLALMRERQTRSLD</sequence>
<proteinExistence type="predicted"/>
<gene>
    <name evidence="3" type="ORF">ACJ72_03827</name>
</gene>
<reference evidence="3 4" key="1">
    <citation type="submission" date="2015-07" db="EMBL/GenBank/DDBJ databases">
        <title>Emmonsia species relationships and genome sequence.</title>
        <authorList>
            <person name="Cuomo C.A."/>
            <person name="Schwartz I.S."/>
            <person name="Kenyon C."/>
            <person name="de Hoog G.S."/>
            <person name="Govender N.P."/>
            <person name="Botha A."/>
            <person name="Moreno L."/>
            <person name="de Vries M."/>
            <person name="Munoz J.F."/>
            <person name="Stielow J.B."/>
        </authorList>
    </citation>
    <scope>NUCLEOTIDE SEQUENCE [LARGE SCALE GENOMIC DNA]</scope>
    <source>
        <strain evidence="3 4">CBS 136260</strain>
    </source>
</reference>
<dbReference type="Pfam" id="PF01636">
    <property type="entry name" value="APH"/>
    <property type="match status" value="1"/>
</dbReference>
<dbReference type="AlphaFoldDB" id="A0A1B7NYH8"/>
<dbReference type="SUPFAM" id="SSF56112">
    <property type="entry name" value="Protein kinase-like (PK-like)"/>
    <property type="match status" value="1"/>
</dbReference>
<feature type="region of interest" description="Disordered" evidence="1">
    <location>
        <begin position="1"/>
        <end position="34"/>
    </location>
</feature>
<evidence type="ECO:0000256" key="1">
    <source>
        <dbReference type="SAM" id="MobiDB-lite"/>
    </source>
</evidence>
<feature type="compositionally biased region" description="Low complexity" evidence="1">
    <location>
        <begin position="1"/>
        <end position="25"/>
    </location>
</feature>